<comment type="caution">
    <text evidence="3">The sequence shown here is derived from an EMBL/GenBank/DDBJ whole genome shotgun (WGS) entry which is preliminary data.</text>
</comment>
<feature type="region of interest" description="Disordered" evidence="1">
    <location>
        <begin position="148"/>
        <end position="185"/>
    </location>
</feature>
<gene>
    <name evidence="3" type="ORF">H1W37_04525</name>
</gene>
<feature type="compositionally biased region" description="Polar residues" evidence="1">
    <location>
        <begin position="171"/>
        <end position="183"/>
    </location>
</feature>
<dbReference type="InterPro" id="IPR036365">
    <property type="entry name" value="PGBD-like_sf"/>
</dbReference>
<dbReference type="Pfam" id="PF01471">
    <property type="entry name" value="PG_binding_1"/>
    <property type="match status" value="2"/>
</dbReference>
<dbReference type="InterPro" id="IPR002477">
    <property type="entry name" value="Peptidoglycan-bd-like"/>
</dbReference>
<keyword evidence="4" id="KW-1185">Reference proteome</keyword>
<accession>A0A838XV14</accession>
<name>A0A838XV14_9HYPH</name>
<evidence type="ECO:0000259" key="2">
    <source>
        <dbReference type="Pfam" id="PF01471"/>
    </source>
</evidence>
<feature type="compositionally biased region" description="Pro residues" evidence="1">
    <location>
        <begin position="156"/>
        <end position="168"/>
    </location>
</feature>
<dbReference type="Gene3D" id="1.10.101.10">
    <property type="entry name" value="PGBD-like superfamily/PGBD"/>
    <property type="match status" value="2"/>
</dbReference>
<dbReference type="EMBL" id="JACEON010000003">
    <property type="protein sequence ID" value="MBA4610904.1"/>
    <property type="molecule type" value="Genomic_DNA"/>
</dbReference>
<dbReference type="InterPro" id="IPR036366">
    <property type="entry name" value="PGBDSf"/>
</dbReference>
<sequence>MSRAQRKAPRRKTPAAKPEPSGLGAMALDNPVAAGGWLVMVLTGCLIIANATAFQSGPHPAPLFATRKAAPPPAPALTPAEERARSAQRVLVRDVQVELRRLGVYEGSLDGLKGPATDRAVRAYQRSRGLRDTGQIDEGLLARLAMDTGSGAPEAGLPPLPVPPPEPPAAHQQTGSQSETTLSGERARVARIQAALVRLGYGPLNVDGYSGEQTANAIRRFELDRGKPITGALSPALVTEIEKVTGRPLGG</sequence>
<dbReference type="Proteomes" id="UP000559404">
    <property type="component" value="Unassembled WGS sequence"/>
</dbReference>
<proteinExistence type="predicted"/>
<evidence type="ECO:0000256" key="1">
    <source>
        <dbReference type="SAM" id="MobiDB-lite"/>
    </source>
</evidence>
<dbReference type="AlphaFoldDB" id="A0A838XV14"/>
<feature type="region of interest" description="Disordered" evidence="1">
    <location>
        <begin position="1"/>
        <end position="24"/>
    </location>
</feature>
<protein>
    <submittedName>
        <fullName evidence="3">Peptidoglycan-binding protein</fullName>
    </submittedName>
</protein>
<feature type="domain" description="Peptidoglycan binding-like" evidence="2">
    <location>
        <begin position="91"/>
        <end position="144"/>
    </location>
</feature>
<evidence type="ECO:0000313" key="4">
    <source>
        <dbReference type="Proteomes" id="UP000559404"/>
    </source>
</evidence>
<reference evidence="3 4" key="2">
    <citation type="submission" date="2020-08" db="EMBL/GenBank/DDBJ databases">
        <title>Stappia taiwanensis sp. nov., isolated from a coastal thermal spring.</title>
        <authorList>
            <person name="Kampfer P."/>
        </authorList>
    </citation>
    <scope>NUCLEOTIDE SEQUENCE [LARGE SCALE GENOMIC DNA]</scope>
    <source>
        <strain evidence="3 4">DSM 23284</strain>
    </source>
</reference>
<feature type="compositionally biased region" description="Basic residues" evidence="1">
    <location>
        <begin position="1"/>
        <end position="14"/>
    </location>
</feature>
<dbReference type="RefSeq" id="WP_181759097.1">
    <property type="nucleotide sequence ID" value="NZ_BMCR01000004.1"/>
</dbReference>
<feature type="domain" description="Peptidoglycan binding-like" evidence="2">
    <location>
        <begin position="186"/>
        <end position="238"/>
    </location>
</feature>
<dbReference type="SUPFAM" id="SSF47090">
    <property type="entry name" value="PGBD-like"/>
    <property type="match status" value="2"/>
</dbReference>
<evidence type="ECO:0000313" key="3">
    <source>
        <dbReference type="EMBL" id="MBA4610904.1"/>
    </source>
</evidence>
<organism evidence="3 4">
    <name type="scientific">Stappia taiwanensis</name>
    <dbReference type="NCBI Taxonomy" id="992267"/>
    <lineage>
        <taxon>Bacteria</taxon>
        <taxon>Pseudomonadati</taxon>
        <taxon>Pseudomonadota</taxon>
        <taxon>Alphaproteobacteria</taxon>
        <taxon>Hyphomicrobiales</taxon>
        <taxon>Stappiaceae</taxon>
        <taxon>Stappia</taxon>
    </lineage>
</organism>
<reference evidence="3 4" key="1">
    <citation type="submission" date="2020-07" db="EMBL/GenBank/DDBJ databases">
        <authorList>
            <person name="Li M."/>
        </authorList>
    </citation>
    <scope>NUCLEOTIDE SEQUENCE [LARGE SCALE GENOMIC DNA]</scope>
    <source>
        <strain evidence="3 4">DSM 23284</strain>
    </source>
</reference>